<keyword evidence="1" id="KW-0175">Coiled coil</keyword>
<evidence type="ECO:0000256" key="2">
    <source>
        <dbReference type="SAM" id="MobiDB-lite"/>
    </source>
</evidence>
<feature type="compositionally biased region" description="Basic and acidic residues" evidence="2">
    <location>
        <begin position="138"/>
        <end position="147"/>
    </location>
</feature>
<dbReference type="EMBL" id="FOKK01000005">
    <property type="protein sequence ID" value="SFB19695.1"/>
    <property type="molecule type" value="Genomic_DNA"/>
</dbReference>
<feature type="region of interest" description="Disordered" evidence="2">
    <location>
        <begin position="138"/>
        <end position="171"/>
    </location>
</feature>
<gene>
    <name evidence="4" type="ORF">SAMN04489723_105212</name>
</gene>
<reference evidence="4 5" key="1">
    <citation type="submission" date="2016-10" db="EMBL/GenBank/DDBJ databases">
        <authorList>
            <person name="de Groot N.N."/>
        </authorList>
    </citation>
    <scope>NUCLEOTIDE SEQUENCE [LARGE SCALE GENOMIC DNA]</scope>
    <source>
        <strain evidence="4 5">DSM 23399</strain>
    </source>
</reference>
<keyword evidence="5" id="KW-1185">Reference proteome</keyword>
<dbReference type="Proteomes" id="UP000198790">
    <property type="component" value="Unassembled WGS sequence"/>
</dbReference>
<feature type="compositionally biased region" description="Basic and acidic residues" evidence="2">
    <location>
        <begin position="160"/>
        <end position="171"/>
    </location>
</feature>
<dbReference type="InterPro" id="IPR052376">
    <property type="entry name" value="Oxidative_Scav/Glycosyltrans"/>
</dbReference>
<proteinExistence type="predicted"/>
<dbReference type="InterPro" id="IPR003743">
    <property type="entry name" value="Zf-RING_7"/>
</dbReference>
<dbReference type="PANTHER" id="PTHR39082:SF1">
    <property type="entry name" value="SCAVENGER RECEPTOR CLASS A MEMBER 3"/>
    <property type="match status" value="1"/>
</dbReference>
<dbReference type="OrthoDB" id="9795058at2"/>
<name>A0A1I0Z258_9BACT</name>
<evidence type="ECO:0000313" key="4">
    <source>
        <dbReference type="EMBL" id="SFB19695.1"/>
    </source>
</evidence>
<evidence type="ECO:0000259" key="3">
    <source>
        <dbReference type="Pfam" id="PF02591"/>
    </source>
</evidence>
<feature type="domain" description="C4-type zinc ribbon" evidence="3">
    <location>
        <begin position="203"/>
        <end position="235"/>
    </location>
</feature>
<feature type="coiled-coil region" evidence="1">
    <location>
        <begin position="36"/>
        <end position="91"/>
    </location>
</feature>
<evidence type="ECO:0000256" key="1">
    <source>
        <dbReference type="SAM" id="Coils"/>
    </source>
</evidence>
<evidence type="ECO:0000313" key="5">
    <source>
        <dbReference type="Proteomes" id="UP000198790"/>
    </source>
</evidence>
<protein>
    <recommendedName>
        <fullName evidence="3">C4-type zinc ribbon domain-containing protein</fullName>
    </recommendedName>
</protein>
<organism evidence="4 5">
    <name type="scientific">Algoriphagus aquimarinus</name>
    <dbReference type="NCBI Taxonomy" id="237018"/>
    <lineage>
        <taxon>Bacteria</taxon>
        <taxon>Pseudomonadati</taxon>
        <taxon>Bacteroidota</taxon>
        <taxon>Cytophagia</taxon>
        <taxon>Cytophagales</taxon>
        <taxon>Cyclobacteriaceae</taxon>
        <taxon>Algoriphagus</taxon>
    </lineage>
</organism>
<sequence length="262" mass="29690">MESTVAQKLEAIHNLQLLDSKLDAIIKVRGALPEEVQDLEDEIAGYETRLEKFQSEIDSFDNEIKALKESIKDSEKLIKKYQEQQMNVRNNREYDAITKELELQDLEIQVAKKKITEAGYRIDTKKVDLEELSAVKKDRQKDLDQKNSELTSIVSESESDEAKLSTDREKANKKVDERLLKSYTKIRANAKNGLAVVMVKRGACGGCFNTVPPQRQADIREKKKLIVCEHCGRILAGVEDEVVEEVAPKKKRATKATKATKA</sequence>
<dbReference type="STRING" id="237018.SAMN04489723_105212"/>
<dbReference type="RefSeq" id="WP_092896328.1">
    <property type="nucleotide sequence ID" value="NZ_CAXBKE010000041.1"/>
</dbReference>
<dbReference type="AlphaFoldDB" id="A0A1I0Z258"/>
<dbReference type="Pfam" id="PF02591">
    <property type="entry name" value="Zn_ribbon_9"/>
    <property type="match status" value="1"/>
</dbReference>
<dbReference type="PANTHER" id="PTHR39082">
    <property type="entry name" value="PHOSPHOLIPASE C-BETA-2-RELATED"/>
    <property type="match status" value="1"/>
</dbReference>
<accession>A0A1I0Z258</accession>
<dbReference type="Gene3D" id="1.10.287.1490">
    <property type="match status" value="1"/>
</dbReference>